<keyword evidence="3" id="KW-1185">Reference proteome</keyword>
<feature type="region of interest" description="Disordered" evidence="1">
    <location>
        <begin position="76"/>
        <end position="100"/>
    </location>
</feature>
<reference evidence="3" key="1">
    <citation type="journal article" date="2019" name="Int. J. Syst. Evol. Microbiol.">
        <title>The Global Catalogue of Microorganisms (GCM) 10K type strain sequencing project: providing services to taxonomists for standard genome sequencing and annotation.</title>
        <authorList>
            <consortium name="The Broad Institute Genomics Platform"/>
            <consortium name="The Broad Institute Genome Sequencing Center for Infectious Disease"/>
            <person name="Wu L."/>
            <person name="Ma J."/>
        </authorList>
    </citation>
    <scope>NUCLEOTIDE SEQUENCE [LARGE SCALE GENOMIC DNA]</scope>
    <source>
        <strain evidence="3">JCM 11882</strain>
    </source>
</reference>
<evidence type="ECO:0000313" key="2">
    <source>
        <dbReference type="EMBL" id="MFC4755811.1"/>
    </source>
</evidence>
<evidence type="ECO:0000256" key="1">
    <source>
        <dbReference type="SAM" id="MobiDB-lite"/>
    </source>
</evidence>
<organism evidence="2 3">
    <name type="scientific">Dietzia aurantiaca</name>
    <dbReference type="NCBI Taxonomy" id="983873"/>
    <lineage>
        <taxon>Bacteria</taxon>
        <taxon>Bacillati</taxon>
        <taxon>Actinomycetota</taxon>
        <taxon>Actinomycetes</taxon>
        <taxon>Mycobacteriales</taxon>
        <taxon>Dietziaceae</taxon>
        <taxon>Dietzia</taxon>
    </lineage>
</organism>
<gene>
    <name evidence="2" type="ORF">ACFO7U_13640</name>
</gene>
<sequence length="381" mass="38026">MNTTASTTRRPADVGRPGWHDDGRSTRDAAGAARATRVGVAVDDPDLDADVRAILAALAVDAAPGEDPSVNLVVTDRGGGGDRAAGADPAGSPAGSGGVRRVRVAPDRAGVDDDETGHEVIRLPSGTGDLVALLMTPVTGRAGSRLVVLGAVGGCGTSTMAAALAIRASPRRRTLLVETDPCGTGLDLLLGIEDEPGLRLQDVRADLGGPDPEALWAAVPKARPGLGLLARSRTADAMAVRALAPDGGAGAMRSHRDAGGLVVSDAGVLSEGTPVGVGDDVVVVTRADLPGAVAAGRAVRTASDAVVVVRTGRGDPLHAADVAGFAGAARWHVLPEIRGVRRAAGTGGLIAALDRGRAGGGRRLGALADALLDEVGPDAHQ</sequence>
<dbReference type="RefSeq" id="WP_344995138.1">
    <property type="nucleotide sequence ID" value="NZ_BAABCD010000050.1"/>
</dbReference>
<proteinExistence type="predicted"/>
<evidence type="ECO:0000313" key="3">
    <source>
        <dbReference type="Proteomes" id="UP001595836"/>
    </source>
</evidence>
<dbReference type="EMBL" id="JBHSHP010000053">
    <property type="protein sequence ID" value="MFC4755811.1"/>
    <property type="molecule type" value="Genomic_DNA"/>
</dbReference>
<dbReference type="SUPFAM" id="SSF52540">
    <property type="entry name" value="P-loop containing nucleoside triphosphate hydrolases"/>
    <property type="match status" value="1"/>
</dbReference>
<comment type="caution">
    <text evidence="2">The sequence shown here is derived from an EMBL/GenBank/DDBJ whole genome shotgun (WGS) entry which is preliminary data.</text>
</comment>
<accession>A0ABV9PWS4</accession>
<protein>
    <submittedName>
        <fullName evidence="2">Chromosome partitioning protein</fullName>
    </submittedName>
</protein>
<dbReference type="Proteomes" id="UP001595836">
    <property type="component" value="Unassembled WGS sequence"/>
</dbReference>
<feature type="compositionally biased region" description="Basic and acidic residues" evidence="1">
    <location>
        <begin position="10"/>
        <end position="27"/>
    </location>
</feature>
<dbReference type="Gene3D" id="3.40.50.300">
    <property type="entry name" value="P-loop containing nucleotide triphosphate hydrolases"/>
    <property type="match status" value="1"/>
</dbReference>
<dbReference type="InterPro" id="IPR027417">
    <property type="entry name" value="P-loop_NTPase"/>
</dbReference>
<name>A0ABV9PWS4_9ACTN</name>
<feature type="region of interest" description="Disordered" evidence="1">
    <location>
        <begin position="1"/>
        <end position="36"/>
    </location>
</feature>
<feature type="compositionally biased region" description="Low complexity" evidence="1">
    <location>
        <begin position="84"/>
        <end position="93"/>
    </location>
</feature>